<dbReference type="InterPro" id="IPR029063">
    <property type="entry name" value="SAM-dependent_MTases_sf"/>
</dbReference>
<dbReference type="Gene3D" id="3.40.50.150">
    <property type="entry name" value="Vaccinia Virus protein VP39"/>
    <property type="match status" value="1"/>
</dbReference>
<dbReference type="EMBL" id="BAVR01000036">
    <property type="protein sequence ID" value="GAE89372.1"/>
    <property type="molecule type" value="Genomic_DNA"/>
</dbReference>
<evidence type="ECO:0000313" key="8">
    <source>
        <dbReference type="Proteomes" id="UP000019109"/>
    </source>
</evidence>
<dbReference type="EC" id="2.1.1.-" evidence="5"/>
<dbReference type="GO" id="GO:0008170">
    <property type="term" value="F:N-methyltransferase activity"/>
    <property type="evidence" value="ECO:0007669"/>
    <property type="project" value="InterPro"/>
</dbReference>
<evidence type="ECO:0000256" key="1">
    <source>
        <dbReference type="ARBA" id="ARBA00006594"/>
    </source>
</evidence>
<evidence type="ECO:0000256" key="2">
    <source>
        <dbReference type="ARBA" id="ARBA00022603"/>
    </source>
</evidence>
<dbReference type="Pfam" id="PF01555">
    <property type="entry name" value="N6_N4_Mtase"/>
    <property type="match status" value="1"/>
</dbReference>
<dbReference type="GO" id="GO:0016423">
    <property type="term" value="F:tRNA (guanine) methyltransferase activity"/>
    <property type="evidence" value="ECO:0007669"/>
    <property type="project" value="TreeGrafter"/>
</dbReference>
<comment type="similarity">
    <text evidence="1 5">Belongs to the N(4)/N(6)-methyltransferase family.</text>
</comment>
<dbReference type="PRINTS" id="PR00508">
    <property type="entry name" value="S21N4MTFRASE"/>
</dbReference>
<keyword evidence="8" id="KW-1185">Reference proteome</keyword>
<dbReference type="GO" id="GO:0009307">
    <property type="term" value="P:DNA restriction-modification system"/>
    <property type="evidence" value="ECO:0007669"/>
    <property type="project" value="UniProtKB-KW"/>
</dbReference>
<keyword evidence="3" id="KW-0808">Transferase</keyword>
<accession>W4V822</accession>
<dbReference type="OrthoDB" id="9773571at2"/>
<dbReference type="GO" id="GO:0003677">
    <property type="term" value="F:DNA binding"/>
    <property type="evidence" value="ECO:0007669"/>
    <property type="project" value="InterPro"/>
</dbReference>
<evidence type="ECO:0000256" key="5">
    <source>
        <dbReference type="RuleBase" id="RU362026"/>
    </source>
</evidence>
<gene>
    <name evidence="7" type="ORF">JCM21531_2891</name>
</gene>
<keyword evidence="4" id="KW-0680">Restriction system</keyword>
<sequence length="341" mass="38231">MAYKNKQLTQQEKRKLIADKLRVVPELSDRAIARMLGVSPTTVGSVRRELADKTVQSGQMDTQAEDWTNHPYLREHPDILIGLSERSLRAIKAPGVLDKMMERGSRSPRYCQRLLYKERREANKNPLLTVTEEDVKVFVGDVRTGLPQIKDSSVDLVFVDPPYGREAVEELYRYIASVAGRILREGGSLAVMCGGAYLDKAMRELTTDKSLRYNWTIAYLCKSNGSPLIHSRKVATAVKYVVWLTKGAYEGGIVYDYVEAPPDDGTDKEHHVWGQSVAGVKEILRRLTKDGDVICDLMCGGGSTVVAALELGGRKIIACDVDEDAVRTTQRRVRRFFGHDR</sequence>
<proteinExistence type="inferred from homology"/>
<dbReference type="CDD" id="cd02440">
    <property type="entry name" value="AdoMet_MTases"/>
    <property type="match status" value="1"/>
</dbReference>
<dbReference type="PANTHER" id="PTHR14911:SF13">
    <property type="entry name" value="TRNA (GUANINE(6)-N2)-METHYLTRANSFERASE THUMP3"/>
    <property type="match status" value="1"/>
</dbReference>
<dbReference type="AlphaFoldDB" id="W4V822"/>
<dbReference type="GO" id="GO:0030488">
    <property type="term" value="P:tRNA methylation"/>
    <property type="evidence" value="ECO:0007669"/>
    <property type="project" value="TreeGrafter"/>
</dbReference>
<comment type="caution">
    <text evidence="7">The sequence shown here is derived from an EMBL/GenBank/DDBJ whole genome shotgun (WGS) entry which is preliminary data.</text>
</comment>
<dbReference type="SUPFAM" id="SSF53335">
    <property type="entry name" value="S-adenosyl-L-methionine-dependent methyltransferases"/>
    <property type="match status" value="1"/>
</dbReference>
<evidence type="ECO:0000313" key="7">
    <source>
        <dbReference type="EMBL" id="GAE89372.1"/>
    </source>
</evidence>
<feature type="domain" description="DNA methylase N-4/N-6" evidence="6">
    <location>
        <begin position="154"/>
        <end position="330"/>
    </location>
</feature>
<evidence type="ECO:0000256" key="3">
    <source>
        <dbReference type="ARBA" id="ARBA00022679"/>
    </source>
</evidence>
<dbReference type="InterPro" id="IPR001091">
    <property type="entry name" value="RM_Methyltransferase"/>
</dbReference>
<evidence type="ECO:0000256" key="4">
    <source>
        <dbReference type="ARBA" id="ARBA00022747"/>
    </source>
</evidence>
<name>W4V822_9FIRM</name>
<reference evidence="7" key="1">
    <citation type="journal article" date="2014" name="Genome Announc.">
        <title>Draft Genome Sequence of Clostridium straminisolvens Strain JCM 21531T, Isolated from a Cellulose-Degrading Bacterial Community.</title>
        <authorList>
            <person name="Yuki M."/>
            <person name="Oshima K."/>
            <person name="Suda W."/>
            <person name="Sakamoto M."/>
            <person name="Kitamura K."/>
            <person name="Iida T."/>
            <person name="Hattori M."/>
            <person name="Ohkuma M."/>
        </authorList>
    </citation>
    <scope>NUCLEOTIDE SEQUENCE [LARGE SCALE GENOMIC DNA]</scope>
    <source>
        <strain evidence="7">JCM 21531</strain>
    </source>
</reference>
<dbReference type="Proteomes" id="UP000019109">
    <property type="component" value="Unassembled WGS sequence"/>
</dbReference>
<dbReference type="InterPro" id="IPR002052">
    <property type="entry name" value="DNA_methylase_N6_adenine_CS"/>
</dbReference>
<dbReference type="STRING" id="1294263.JCM21531_2891"/>
<dbReference type="RefSeq" id="WP_054847058.1">
    <property type="nucleotide sequence ID" value="NZ_BAVR01000036.1"/>
</dbReference>
<protein>
    <recommendedName>
        <fullName evidence="5">Methyltransferase</fullName>
        <ecNumber evidence="5">2.1.1.-</ecNumber>
    </recommendedName>
</protein>
<organism evidence="7 8">
    <name type="scientific">Acetivibrio straminisolvens JCM 21531</name>
    <dbReference type="NCBI Taxonomy" id="1294263"/>
    <lineage>
        <taxon>Bacteria</taxon>
        <taxon>Bacillati</taxon>
        <taxon>Bacillota</taxon>
        <taxon>Clostridia</taxon>
        <taxon>Eubacteriales</taxon>
        <taxon>Oscillospiraceae</taxon>
        <taxon>Acetivibrio</taxon>
    </lineage>
</organism>
<evidence type="ECO:0000259" key="6">
    <source>
        <dbReference type="Pfam" id="PF01555"/>
    </source>
</evidence>
<dbReference type="PROSITE" id="PS00092">
    <property type="entry name" value="N6_MTASE"/>
    <property type="match status" value="1"/>
</dbReference>
<keyword evidence="2" id="KW-0489">Methyltransferase</keyword>
<dbReference type="InterPro" id="IPR002941">
    <property type="entry name" value="DNA_methylase_N4/N6"/>
</dbReference>
<dbReference type="PANTHER" id="PTHR14911">
    <property type="entry name" value="THUMP DOMAIN-CONTAINING"/>
    <property type="match status" value="1"/>
</dbReference>